<dbReference type="Pfam" id="PF03413">
    <property type="entry name" value="PepSY"/>
    <property type="match status" value="1"/>
</dbReference>
<dbReference type="InterPro" id="IPR025711">
    <property type="entry name" value="PepSY"/>
</dbReference>
<keyword evidence="1" id="KW-0472">Membrane</keyword>
<dbReference type="Pfam" id="PF20769">
    <property type="entry name" value="YPEB_N"/>
    <property type="match status" value="1"/>
</dbReference>
<dbReference type="AlphaFoldDB" id="A0A6M0RC90"/>
<dbReference type="InterPro" id="IPR014239">
    <property type="entry name" value="YpeB_PepSY1-2"/>
</dbReference>
<accession>A0A6M0RC90</accession>
<feature type="domain" description="PepSY" evidence="2">
    <location>
        <begin position="383"/>
        <end position="440"/>
    </location>
</feature>
<evidence type="ECO:0000313" key="5">
    <source>
        <dbReference type="EMBL" id="NEZ47407.1"/>
    </source>
</evidence>
<gene>
    <name evidence="5" type="primary">ypeB</name>
    <name evidence="5" type="ORF">FDF74_09395</name>
</gene>
<dbReference type="Proteomes" id="UP000473885">
    <property type="component" value="Unassembled WGS sequence"/>
</dbReference>
<protein>
    <submittedName>
        <fullName evidence="5">Germination protein YpeB</fullName>
    </submittedName>
</protein>
<evidence type="ECO:0000313" key="6">
    <source>
        <dbReference type="Proteomes" id="UP000473885"/>
    </source>
</evidence>
<keyword evidence="6" id="KW-1185">Reference proteome</keyword>
<proteinExistence type="predicted"/>
<dbReference type="Pfam" id="PF14620">
    <property type="entry name" value="YPEB_PepSY1-2"/>
    <property type="match status" value="1"/>
</dbReference>
<evidence type="ECO:0000259" key="3">
    <source>
        <dbReference type="Pfam" id="PF14620"/>
    </source>
</evidence>
<dbReference type="EMBL" id="SXDP01000007">
    <property type="protein sequence ID" value="NEZ47407.1"/>
    <property type="molecule type" value="Genomic_DNA"/>
</dbReference>
<keyword evidence="1" id="KW-1133">Transmembrane helix</keyword>
<keyword evidence="1" id="KW-0812">Transmembrane</keyword>
<feature type="domain" description="Sporulation protein YpeB N-terminal" evidence="4">
    <location>
        <begin position="31"/>
        <end position="166"/>
    </location>
</feature>
<sequence length="456" mass="52074">MKQSSKRILYTLVVTLIIVFSTTFSVLMLLERNDYKNYLQGEYSKNIYELISSVQNIRTNLSKAAIVGSRDQEIVVFEEIFRHASTANDKLHSLPISQNTIGDTSKFLIQVGDFSNNLTKSIVQNKNLSTKDYDNIEKLKNESLRLENQLRNVVMDINEGRIGWGEIRKKVSGVLAREDKNSITNQFQAIQKQVIQYPALIYDGPFSDNILKINPRINNDKVVNEKEAEKFIRKIIGEKNIESVKLDANKKGSRIDSYRFLVSMKGRKGNNGNVTAEVSKHGGKLLYMLDQRNVGQPKIKSKEAVEIGNKYLKELGFNNMIPTYNLTYENIMVINYVYKQGNTIIYPDQVKLKIALDNGNIIGVESEKYLISHYNRQLNNVSKISEAEAKKNISKNLQITNVRLAVIPTENDNEVLAYEFSGNYKKDKFKIYINAKTGYEEKIIQIIDTPNGELTI</sequence>
<dbReference type="RefSeq" id="WP_050608339.1">
    <property type="nucleotide sequence ID" value="NZ_CABKUB010000006.1"/>
</dbReference>
<evidence type="ECO:0000259" key="2">
    <source>
        <dbReference type="Pfam" id="PF03413"/>
    </source>
</evidence>
<dbReference type="OrthoDB" id="2372097at2"/>
<evidence type="ECO:0000256" key="1">
    <source>
        <dbReference type="SAM" id="Phobius"/>
    </source>
</evidence>
<dbReference type="InterPro" id="IPR048402">
    <property type="entry name" value="YpeB_N"/>
</dbReference>
<dbReference type="NCBIfam" id="TIGR02889">
    <property type="entry name" value="spore_YpeB"/>
    <property type="match status" value="1"/>
</dbReference>
<feature type="domain" description="Sporulation protein YpeB PepSY1 and PepSY2" evidence="3">
    <location>
        <begin position="183"/>
        <end position="378"/>
    </location>
</feature>
<dbReference type="GO" id="GO:0009847">
    <property type="term" value="P:spore germination"/>
    <property type="evidence" value="ECO:0007669"/>
    <property type="project" value="InterPro"/>
</dbReference>
<reference evidence="5 6" key="1">
    <citation type="submission" date="2019-04" db="EMBL/GenBank/DDBJ databases">
        <title>Genome sequencing of Clostridium botulinum Groups I-IV and Clostridium butyricum.</title>
        <authorList>
            <person name="Brunt J."/>
            <person name="Van Vliet A.H.M."/>
            <person name="Stringer S.C."/>
            <person name="Carter A.T."/>
            <person name="Peck M.W."/>
        </authorList>
    </citation>
    <scope>NUCLEOTIDE SEQUENCE [LARGE SCALE GENOMIC DNA]</scope>
    <source>
        <strain evidence="5 6">IFR 18/094</strain>
    </source>
</reference>
<feature type="transmembrane region" description="Helical" evidence="1">
    <location>
        <begin position="7"/>
        <end position="30"/>
    </location>
</feature>
<comment type="caution">
    <text evidence="5">The sequence shown here is derived from an EMBL/GenBank/DDBJ whole genome shotgun (WGS) entry which is preliminary data.</text>
</comment>
<organism evidence="5 6">
    <name type="scientific">Clostridium niameyense</name>
    <dbReference type="NCBI Taxonomy" id="1622073"/>
    <lineage>
        <taxon>Bacteria</taxon>
        <taxon>Bacillati</taxon>
        <taxon>Bacillota</taxon>
        <taxon>Clostridia</taxon>
        <taxon>Eubacteriales</taxon>
        <taxon>Clostridiaceae</taxon>
        <taxon>Clostridium</taxon>
    </lineage>
</organism>
<name>A0A6M0RC90_9CLOT</name>
<evidence type="ECO:0000259" key="4">
    <source>
        <dbReference type="Pfam" id="PF20769"/>
    </source>
</evidence>